<dbReference type="Gene3D" id="1.10.390.10">
    <property type="entry name" value="Neutral Protease Domain 2"/>
    <property type="match status" value="1"/>
</dbReference>
<dbReference type="InterPro" id="IPR027268">
    <property type="entry name" value="Peptidase_M4/M1_CTD_sf"/>
</dbReference>
<dbReference type="GO" id="GO:0008270">
    <property type="term" value="F:zinc ion binding"/>
    <property type="evidence" value="ECO:0007669"/>
    <property type="project" value="InterPro"/>
</dbReference>
<dbReference type="AlphaFoldDB" id="A0A5K7YSD7"/>
<evidence type="ECO:0000313" key="2">
    <source>
        <dbReference type="EMBL" id="BBO69174.1"/>
    </source>
</evidence>
<dbReference type="GO" id="GO:0043171">
    <property type="term" value="P:peptide catabolic process"/>
    <property type="evidence" value="ECO:0007669"/>
    <property type="project" value="TreeGrafter"/>
</dbReference>
<dbReference type="PANTHER" id="PTHR11533:SF174">
    <property type="entry name" value="PUROMYCIN-SENSITIVE AMINOPEPTIDASE-RELATED"/>
    <property type="match status" value="1"/>
</dbReference>
<evidence type="ECO:0000313" key="3">
    <source>
        <dbReference type="Proteomes" id="UP000427906"/>
    </source>
</evidence>
<sequence length="670" mass="74582">MPLAADHNLTIRLFPERSELEGRDRIHIHGSPKGPLHLSISPRVHLLSIRIDGRDHPYTFRRGRLALSPNPNLSPLTVDLDIHYTCRFDDPAPVRPLNADNPGFGVSGTISPAGTFILAGAGWYPRLADARESFDLRVEGPADTVAVTTGRAVDIAHTGKRTVSRWQIDNPLEGLSLSAGPYVVDRRSGHGTTAATFLFPENRHLSPRYLEASLDYLKRYSDLFGAYPFDGFSVVENFFPTGYGFPAYTLIGGRVLRLPFIPHTSLPHEIVHNWWGNGVLVDSASGNWCEGLASYTADYLNKANQSSDAAMDYRRQALRNFSSLVSPESDFPLNRFRSRTDPVTKAVGYDKAAMVFHMLHQKLGDAAFWNALRDLYRQFLFQHASWQDLQKIFERQAGRPLEAFFRQWVDRPGAPQIQLKGTRQIAGDGSYRTIGRIVQEKPYYDVTIDLVVETGEGPIKQAVRLSTGQTAFDIPSRTKPRALVADPDYHLFRRLSPQEMPPTVNTLKGSSAPVAVVARRMGRFGRPLAGQLARAMGLGSIRIVDETDFDPAEAAGNDLLFIGLPAQPTLAQWLPRNLELAPGSFQAGGQRFNDSTDVLFFVARHPDHSKNIVSLIHPLSPEAAGSATVKIPHYGRYSYLAFSDGRNRIKGTWEVKRSPLMVRWETATRP</sequence>
<reference evidence="2 3" key="1">
    <citation type="submission" date="2019-11" db="EMBL/GenBank/DDBJ databases">
        <title>Comparative genomics of hydrocarbon-degrading Desulfosarcina strains.</title>
        <authorList>
            <person name="Watanabe M."/>
            <person name="Kojima H."/>
            <person name="Fukui M."/>
        </authorList>
    </citation>
    <scope>NUCLEOTIDE SEQUENCE [LARGE SCALE GENOMIC DNA]</scope>
    <source>
        <strain evidence="2 3">PL12</strain>
    </source>
</reference>
<dbReference type="InterPro" id="IPR014782">
    <property type="entry name" value="Peptidase_M1_dom"/>
</dbReference>
<evidence type="ECO:0000259" key="1">
    <source>
        <dbReference type="Pfam" id="PF01433"/>
    </source>
</evidence>
<protein>
    <submittedName>
        <fullName evidence="2">Peptidase M1</fullName>
    </submittedName>
</protein>
<dbReference type="Pfam" id="PF01433">
    <property type="entry name" value="Peptidase_M1"/>
    <property type="match status" value="1"/>
</dbReference>
<keyword evidence="3" id="KW-1185">Reference proteome</keyword>
<proteinExistence type="predicted"/>
<dbReference type="Proteomes" id="UP000427906">
    <property type="component" value="Chromosome"/>
</dbReference>
<accession>A0A5K7YSD7</accession>
<dbReference type="KEGG" id="dalk:DSCA_31040"/>
<dbReference type="SUPFAM" id="SSF55486">
    <property type="entry name" value="Metalloproteases ('zincins'), catalytic domain"/>
    <property type="match status" value="1"/>
</dbReference>
<dbReference type="GO" id="GO:0005615">
    <property type="term" value="C:extracellular space"/>
    <property type="evidence" value="ECO:0007669"/>
    <property type="project" value="TreeGrafter"/>
</dbReference>
<dbReference type="GO" id="GO:0016020">
    <property type="term" value="C:membrane"/>
    <property type="evidence" value="ECO:0007669"/>
    <property type="project" value="TreeGrafter"/>
</dbReference>
<gene>
    <name evidence="2" type="ORF">DSCA_31040</name>
</gene>
<dbReference type="PANTHER" id="PTHR11533">
    <property type="entry name" value="PROTEASE M1 ZINC METALLOPROTEASE"/>
    <property type="match status" value="1"/>
</dbReference>
<dbReference type="GO" id="GO:0005737">
    <property type="term" value="C:cytoplasm"/>
    <property type="evidence" value="ECO:0007669"/>
    <property type="project" value="TreeGrafter"/>
</dbReference>
<dbReference type="GO" id="GO:0042277">
    <property type="term" value="F:peptide binding"/>
    <property type="evidence" value="ECO:0007669"/>
    <property type="project" value="TreeGrafter"/>
</dbReference>
<dbReference type="InterPro" id="IPR050344">
    <property type="entry name" value="Peptidase_M1_aminopeptidases"/>
</dbReference>
<dbReference type="EMBL" id="AP021874">
    <property type="protein sequence ID" value="BBO69174.1"/>
    <property type="molecule type" value="Genomic_DNA"/>
</dbReference>
<organism evidence="2 3">
    <name type="scientific">Desulfosarcina alkanivorans</name>
    <dbReference type="NCBI Taxonomy" id="571177"/>
    <lineage>
        <taxon>Bacteria</taxon>
        <taxon>Pseudomonadati</taxon>
        <taxon>Thermodesulfobacteriota</taxon>
        <taxon>Desulfobacteria</taxon>
        <taxon>Desulfobacterales</taxon>
        <taxon>Desulfosarcinaceae</taxon>
        <taxon>Desulfosarcina</taxon>
    </lineage>
</organism>
<feature type="domain" description="Peptidase M1 membrane alanine aminopeptidase" evidence="1">
    <location>
        <begin position="268"/>
        <end position="408"/>
    </location>
</feature>
<dbReference type="GO" id="GO:0070006">
    <property type="term" value="F:metalloaminopeptidase activity"/>
    <property type="evidence" value="ECO:0007669"/>
    <property type="project" value="TreeGrafter"/>
</dbReference>
<name>A0A5K7YSD7_9BACT</name>